<sequence>WLCSSFGGQRQPTVGESSCSLVIWVCNNCRKQQEILTKPGDWFTGPPGKPSGLGSAVSEPSVCQVSGDKLRSHSQVPTGSTGTIQDRVSALGTTSGTDARSLSESPRDRPVDSHSRHQNCE</sequence>
<dbReference type="Proteomes" id="UP001482620">
    <property type="component" value="Unassembled WGS sequence"/>
</dbReference>
<accession>A0ABV0U533</accession>
<organism evidence="2 3">
    <name type="scientific">Ilyodon furcidens</name>
    <name type="common">goldbreast splitfin</name>
    <dbReference type="NCBI Taxonomy" id="33524"/>
    <lineage>
        <taxon>Eukaryota</taxon>
        <taxon>Metazoa</taxon>
        <taxon>Chordata</taxon>
        <taxon>Craniata</taxon>
        <taxon>Vertebrata</taxon>
        <taxon>Euteleostomi</taxon>
        <taxon>Actinopterygii</taxon>
        <taxon>Neopterygii</taxon>
        <taxon>Teleostei</taxon>
        <taxon>Neoteleostei</taxon>
        <taxon>Acanthomorphata</taxon>
        <taxon>Ovalentaria</taxon>
        <taxon>Atherinomorphae</taxon>
        <taxon>Cyprinodontiformes</taxon>
        <taxon>Goodeidae</taxon>
        <taxon>Ilyodon</taxon>
    </lineage>
</organism>
<name>A0ABV0U533_9TELE</name>
<feature type="region of interest" description="Disordered" evidence="1">
    <location>
        <begin position="38"/>
        <end position="121"/>
    </location>
</feature>
<gene>
    <name evidence="2" type="ORF">ILYODFUR_036802</name>
</gene>
<dbReference type="Gene3D" id="3.30.40.10">
    <property type="entry name" value="Zinc/RING finger domain, C3HC4 (zinc finger)"/>
    <property type="match status" value="1"/>
</dbReference>
<evidence type="ECO:0000313" key="3">
    <source>
        <dbReference type="Proteomes" id="UP001482620"/>
    </source>
</evidence>
<reference evidence="2 3" key="1">
    <citation type="submission" date="2021-06" db="EMBL/GenBank/DDBJ databases">
        <authorList>
            <person name="Palmer J.M."/>
        </authorList>
    </citation>
    <scope>NUCLEOTIDE SEQUENCE [LARGE SCALE GENOMIC DNA]</scope>
    <source>
        <strain evidence="3">if_2019</strain>
        <tissue evidence="2">Muscle</tissue>
    </source>
</reference>
<proteinExistence type="predicted"/>
<dbReference type="EMBL" id="JAHRIQ010054043">
    <property type="protein sequence ID" value="MEQ2238777.1"/>
    <property type="molecule type" value="Genomic_DNA"/>
</dbReference>
<dbReference type="SUPFAM" id="SSF57903">
    <property type="entry name" value="FYVE/PHD zinc finger"/>
    <property type="match status" value="1"/>
</dbReference>
<comment type="caution">
    <text evidence="2">The sequence shown here is derived from an EMBL/GenBank/DDBJ whole genome shotgun (WGS) entry which is preliminary data.</text>
</comment>
<evidence type="ECO:0000256" key="1">
    <source>
        <dbReference type="SAM" id="MobiDB-lite"/>
    </source>
</evidence>
<dbReference type="InterPro" id="IPR011011">
    <property type="entry name" value="Znf_FYVE_PHD"/>
</dbReference>
<keyword evidence="3" id="KW-1185">Reference proteome</keyword>
<dbReference type="InterPro" id="IPR013083">
    <property type="entry name" value="Znf_RING/FYVE/PHD"/>
</dbReference>
<feature type="compositionally biased region" description="Basic and acidic residues" evidence="1">
    <location>
        <begin position="105"/>
        <end position="121"/>
    </location>
</feature>
<feature type="compositionally biased region" description="Polar residues" evidence="1">
    <location>
        <begin position="73"/>
        <end position="104"/>
    </location>
</feature>
<feature type="non-terminal residue" evidence="2">
    <location>
        <position position="1"/>
    </location>
</feature>
<protein>
    <submittedName>
        <fullName evidence="2">Uncharacterized protein</fullName>
    </submittedName>
</protein>
<evidence type="ECO:0000313" key="2">
    <source>
        <dbReference type="EMBL" id="MEQ2238777.1"/>
    </source>
</evidence>